<accession>A0A922AIR4</accession>
<keyword evidence="1" id="KW-0175">Coiled coil</keyword>
<comment type="caution">
    <text evidence="3">The sequence shown here is derived from an EMBL/GenBank/DDBJ whole genome shotgun (WGS) entry which is preliminary data.</text>
</comment>
<feature type="compositionally biased region" description="Polar residues" evidence="2">
    <location>
        <begin position="363"/>
        <end position="372"/>
    </location>
</feature>
<dbReference type="PANTHER" id="PTHR33701">
    <property type="entry name" value="TRANSMEMBRANE PROTEIN"/>
    <property type="match status" value="1"/>
</dbReference>
<feature type="compositionally biased region" description="Polar residues" evidence="2">
    <location>
        <begin position="156"/>
        <end position="168"/>
    </location>
</feature>
<evidence type="ECO:0000313" key="3">
    <source>
        <dbReference type="EMBL" id="KAG6677529.1"/>
    </source>
</evidence>
<dbReference type="PANTHER" id="PTHR33701:SF3">
    <property type="entry name" value="TRANSCRIPTIONAL REGULATOR ATRX"/>
    <property type="match status" value="1"/>
</dbReference>
<feature type="region of interest" description="Disordered" evidence="2">
    <location>
        <begin position="73"/>
        <end position="175"/>
    </location>
</feature>
<evidence type="ECO:0000256" key="2">
    <source>
        <dbReference type="SAM" id="MobiDB-lite"/>
    </source>
</evidence>
<feature type="compositionally biased region" description="Basic and acidic residues" evidence="2">
    <location>
        <begin position="134"/>
        <end position="150"/>
    </location>
</feature>
<name>A0A922AIR4_CARIL</name>
<dbReference type="AlphaFoldDB" id="A0A922AIR4"/>
<reference evidence="3" key="1">
    <citation type="submission" date="2021-01" db="EMBL/GenBank/DDBJ databases">
        <authorList>
            <person name="Lovell J.T."/>
            <person name="Bentley N."/>
            <person name="Bhattarai G."/>
            <person name="Jenkins J.W."/>
            <person name="Sreedasyam A."/>
            <person name="Alarcon Y."/>
            <person name="Bock C."/>
            <person name="Boston L."/>
            <person name="Carlson J."/>
            <person name="Cervantes K."/>
            <person name="Clermont K."/>
            <person name="Krom N."/>
            <person name="Kubenka K."/>
            <person name="Mamidi S."/>
            <person name="Mattison C."/>
            <person name="Monteros M."/>
            <person name="Pisani C."/>
            <person name="Plott C."/>
            <person name="Rajasekar S."/>
            <person name="Rhein H.S."/>
            <person name="Rohla C."/>
            <person name="Song M."/>
            <person name="Hilaire R.S."/>
            <person name="Shu S."/>
            <person name="Wells L."/>
            <person name="Wang X."/>
            <person name="Webber J."/>
            <person name="Heerema R.J."/>
            <person name="Klein P."/>
            <person name="Conner P."/>
            <person name="Grauke L."/>
            <person name="Grimwood J."/>
            <person name="Schmutz J."/>
            <person name="Randall J.J."/>
        </authorList>
    </citation>
    <scope>NUCLEOTIDE SEQUENCE</scope>
    <source>
        <tissue evidence="3">Leaf</tissue>
    </source>
</reference>
<feature type="compositionally biased region" description="Basic and acidic residues" evidence="2">
    <location>
        <begin position="304"/>
        <end position="313"/>
    </location>
</feature>
<feature type="region of interest" description="Disordered" evidence="2">
    <location>
        <begin position="277"/>
        <end position="373"/>
    </location>
</feature>
<dbReference type="Proteomes" id="UP000811246">
    <property type="component" value="Chromosome 14"/>
</dbReference>
<dbReference type="EMBL" id="CM031838">
    <property type="protein sequence ID" value="KAG6677529.1"/>
    <property type="molecule type" value="Genomic_DNA"/>
</dbReference>
<feature type="region of interest" description="Disordered" evidence="2">
    <location>
        <begin position="191"/>
        <end position="256"/>
    </location>
</feature>
<organism evidence="3 4">
    <name type="scientific">Carya illinoinensis</name>
    <name type="common">Pecan</name>
    <dbReference type="NCBI Taxonomy" id="32201"/>
    <lineage>
        <taxon>Eukaryota</taxon>
        <taxon>Viridiplantae</taxon>
        <taxon>Streptophyta</taxon>
        <taxon>Embryophyta</taxon>
        <taxon>Tracheophyta</taxon>
        <taxon>Spermatophyta</taxon>
        <taxon>Magnoliopsida</taxon>
        <taxon>eudicotyledons</taxon>
        <taxon>Gunneridae</taxon>
        <taxon>Pentapetalae</taxon>
        <taxon>rosids</taxon>
        <taxon>fabids</taxon>
        <taxon>Fagales</taxon>
        <taxon>Juglandaceae</taxon>
        <taxon>Carya</taxon>
    </lineage>
</organism>
<evidence type="ECO:0000313" key="4">
    <source>
        <dbReference type="Proteomes" id="UP000811246"/>
    </source>
</evidence>
<feature type="coiled-coil region" evidence="1">
    <location>
        <begin position="23"/>
        <end position="57"/>
    </location>
</feature>
<proteinExistence type="predicted"/>
<feature type="compositionally biased region" description="Basic and acidic residues" evidence="2">
    <location>
        <begin position="277"/>
        <end position="288"/>
    </location>
</feature>
<sequence length="691" mass="75832">MEDSPAMTIEFLRARLLSERSVSKSARQRADELAKRVAELEEQLKIVSLQRKRAEKATADVLAILENQGISDVSEDFDLSSDQETPHESEAGRKSTKEDERSINSKGSRNKSEELSGSDIDSSPVRGRSLSWKGRNDSPRSLQKYKESSLKRRNHFNSNGSSSPNHCTGKSCRQIRRREAKSIVEEFKTEPVKVGSEENGAAASSEGFPISSNNELNEGSEIQEKVLRDSPFPGSLENHKKVGNNDFDYNEYGKDKDMEKALEDQAQLIGRYEAMEKAQRDWEEKFRENNTSPRDSCDPGNHSDVTEERDEVKGQAPYPAETLASYAPEAKSEVTDVCLSKEPSNTQPNGVLPPSCVDIGGTPAQNSSSSFASECEAQEFAFPMAMGSQNQDRLETYKPSHSSHHVPLSNGSPGSHSAHHVPLSNGRLETYKPSHSSHHVPLSNGSPGSHSAPVSSSDSKGDASVSRNDLYAMVPHEPSEGLGSVLEALKQARASLQHKITRVPSVQGASVHKAVGPSVPATSTGDRMEIPVGCAGLFRVPTDFSVETSRQVNFLGSGSSTANYYPDKGAAVTAGGRFIPLLYLENGSGFSTSDRYLTSRYAETLPTVSTESPQFDPNLDRIQSSSSRYTNVSYPTHPSYPTYRSSLSYPELQPWMPSNEGFNRTFPSRAAGVPPTDKWFHDDHIRSNMYR</sequence>
<gene>
    <name evidence="3" type="ORF">I3842_14G032000</name>
</gene>
<feature type="region of interest" description="Disordered" evidence="2">
    <location>
        <begin position="392"/>
        <end position="465"/>
    </location>
</feature>
<feature type="compositionally biased region" description="Basic and acidic residues" evidence="2">
    <location>
        <begin position="84"/>
        <end position="103"/>
    </location>
</feature>
<feature type="compositionally biased region" description="Low complexity" evidence="2">
    <location>
        <begin position="445"/>
        <end position="465"/>
    </location>
</feature>
<protein>
    <submittedName>
        <fullName evidence="3">Uncharacterized protein</fullName>
    </submittedName>
</protein>
<evidence type="ECO:0000256" key="1">
    <source>
        <dbReference type="SAM" id="Coils"/>
    </source>
</evidence>